<proteinExistence type="predicted"/>
<name>T0JWA5_COLGC</name>
<evidence type="ECO:0000256" key="2">
    <source>
        <dbReference type="SAM" id="Phobius"/>
    </source>
</evidence>
<keyword evidence="2" id="KW-1133">Transmembrane helix</keyword>
<sequence length="633" mass="71675">MEAKRSEETHVSENNTALLLLSEQPQDHELDAPESARERLICDDNNTPPAAELSSPTGTDRPRAETRRQPHVYLIDRIPNQVLRRPDENLTSWTVHADRIFRGWWLELLCCWLSIASLAALILFLLGINHKPSPNWPSGITVNTVVASLSTVARTAFTVPVAEGLSQCKWNWFKKRPRPIEDFSLFDEASRGPWGSVCLLFRTKGWIIGILSALLLTSSVATSTLTQSAVKYPSRVELKGNATAWKLPSLSDYKFDNRLEGKVLQALFSPVTVVYPFKEPHCPYSNCIWPRFQTLAICHEISDVTSHLRNISISHDYPDMPEIYENETIAVHPNGKPVADPAADIQASMIFNFSVIYRDPPGRPLAADVILHWCVKTYDANVTNNVLHMDEVSSLTMVNTSHLKEAEMQLGNFFLFNQSAYSFYKPTKFTVGGRETKAIRKALEYALVRYNGVDGYSFFETGADRLRYAMDEIRLQYDSETQEQRKTRPASDWDDIWFTAIESMAVNVGNGAVNSLLPQKPNVYGTAWLKQVDIEIRWEWLIFLAAQIVIAIVILGLVIWETHEVNIDIIKSATIPALFAINSQEMARLEFRSRGKRTTLLEQYQFVSRGIRGQLHEIGGRWVLGSPSTDRYA</sequence>
<feature type="compositionally biased region" description="Polar residues" evidence="1">
    <location>
        <begin position="44"/>
        <end position="58"/>
    </location>
</feature>
<comment type="caution">
    <text evidence="3">The sequence shown here is derived from an EMBL/GenBank/DDBJ whole genome shotgun (WGS) entry which is preliminary data.</text>
</comment>
<reference evidence="4" key="1">
    <citation type="journal article" date="2013" name="Mol. Plant Microbe Interact.">
        <title>Global aspects of pacC regulation of pathogenicity genes in Colletotrichum gloeosporioides as revealed by transcriptome analysis.</title>
        <authorList>
            <person name="Alkan N."/>
            <person name="Meng X."/>
            <person name="Friedlander G."/>
            <person name="Reuveni E."/>
            <person name="Sukno S."/>
            <person name="Sherman A."/>
            <person name="Thon M."/>
            <person name="Fluhr R."/>
            <person name="Prusky D."/>
        </authorList>
    </citation>
    <scope>NUCLEOTIDE SEQUENCE [LARGE SCALE GENOMIC DNA]</scope>
    <source>
        <strain evidence="4">Cg-14</strain>
    </source>
</reference>
<feature type="compositionally biased region" description="Basic and acidic residues" evidence="1">
    <location>
        <begin position="25"/>
        <end position="42"/>
    </location>
</feature>
<dbReference type="AlphaFoldDB" id="T0JWA5"/>
<feature type="transmembrane region" description="Helical" evidence="2">
    <location>
        <begin position="104"/>
        <end position="128"/>
    </location>
</feature>
<evidence type="ECO:0000256" key="1">
    <source>
        <dbReference type="SAM" id="MobiDB-lite"/>
    </source>
</evidence>
<dbReference type="PANTHER" id="PTHR35394">
    <property type="entry name" value="DUF3176 DOMAIN-CONTAINING PROTEIN"/>
    <property type="match status" value="1"/>
</dbReference>
<gene>
    <name evidence="3" type="ORF">CGLO_16354</name>
</gene>
<evidence type="ECO:0000313" key="3">
    <source>
        <dbReference type="EMBL" id="EQB44858.1"/>
    </source>
</evidence>
<dbReference type="PANTHER" id="PTHR35394:SF5">
    <property type="entry name" value="DUF3176 DOMAIN-CONTAINING PROTEIN"/>
    <property type="match status" value="1"/>
</dbReference>
<keyword evidence="2" id="KW-0472">Membrane</keyword>
<feature type="compositionally biased region" description="Basic and acidic residues" evidence="1">
    <location>
        <begin position="1"/>
        <end position="11"/>
    </location>
</feature>
<protein>
    <submittedName>
        <fullName evidence="3">Uncharacterized protein</fullName>
    </submittedName>
</protein>
<organism evidence="3 4">
    <name type="scientific">Colletotrichum gloeosporioides (strain Cg-14)</name>
    <name type="common">Anthracnose fungus</name>
    <name type="synonym">Glomerella cingulata</name>
    <dbReference type="NCBI Taxonomy" id="1237896"/>
    <lineage>
        <taxon>Eukaryota</taxon>
        <taxon>Fungi</taxon>
        <taxon>Dikarya</taxon>
        <taxon>Ascomycota</taxon>
        <taxon>Pezizomycotina</taxon>
        <taxon>Sordariomycetes</taxon>
        <taxon>Hypocreomycetidae</taxon>
        <taxon>Glomerellales</taxon>
        <taxon>Glomerellaceae</taxon>
        <taxon>Colletotrichum</taxon>
        <taxon>Colletotrichum gloeosporioides species complex</taxon>
    </lineage>
</organism>
<dbReference type="OMA" id="VIWETHE"/>
<dbReference type="Pfam" id="PF11374">
    <property type="entry name" value="DUF3176"/>
    <property type="match status" value="1"/>
</dbReference>
<dbReference type="InterPro" id="IPR021514">
    <property type="entry name" value="DUF3176"/>
</dbReference>
<dbReference type="Proteomes" id="UP000015530">
    <property type="component" value="Unassembled WGS sequence"/>
</dbReference>
<evidence type="ECO:0000313" key="4">
    <source>
        <dbReference type="Proteomes" id="UP000015530"/>
    </source>
</evidence>
<accession>T0JWA5</accession>
<dbReference type="STRING" id="1237896.T0JWA5"/>
<feature type="transmembrane region" description="Helical" evidence="2">
    <location>
        <begin position="540"/>
        <end position="560"/>
    </location>
</feature>
<keyword evidence="2" id="KW-0812">Transmembrane</keyword>
<feature type="region of interest" description="Disordered" evidence="1">
    <location>
        <begin position="1"/>
        <end position="66"/>
    </location>
</feature>
<dbReference type="EMBL" id="AMYD01003878">
    <property type="protein sequence ID" value="EQB44858.1"/>
    <property type="molecule type" value="Genomic_DNA"/>
</dbReference>
<dbReference type="HOGENOM" id="CLU_015092_5_2_1"/>
<dbReference type="OrthoDB" id="4851205at2759"/>